<reference evidence="3" key="1">
    <citation type="journal article" date="2017" name="Nat. Ecol. Evol.">
        <title>Genome expansion and lineage-specific genetic innovations in the forest pathogenic fungi Armillaria.</title>
        <authorList>
            <person name="Sipos G."/>
            <person name="Prasanna A.N."/>
            <person name="Walter M.C."/>
            <person name="O'Connor E."/>
            <person name="Balint B."/>
            <person name="Krizsan K."/>
            <person name="Kiss B."/>
            <person name="Hess J."/>
            <person name="Varga T."/>
            <person name="Slot J."/>
            <person name="Riley R."/>
            <person name="Boka B."/>
            <person name="Rigling D."/>
            <person name="Barry K."/>
            <person name="Lee J."/>
            <person name="Mihaltcheva S."/>
            <person name="LaButti K."/>
            <person name="Lipzen A."/>
            <person name="Waldron R."/>
            <person name="Moloney N.M."/>
            <person name="Sperisen C."/>
            <person name="Kredics L."/>
            <person name="Vagvoelgyi C."/>
            <person name="Patrignani A."/>
            <person name="Fitzpatrick D."/>
            <person name="Nagy I."/>
            <person name="Doyle S."/>
            <person name="Anderson J.B."/>
            <person name="Grigoriev I.V."/>
            <person name="Gueldener U."/>
            <person name="Muensterkoetter M."/>
            <person name="Nagy L.G."/>
        </authorList>
    </citation>
    <scope>NUCLEOTIDE SEQUENCE [LARGE SCALE GENOMIC DNA]</scope>
    <source>
        <strain evidence="3">C18/9</strain>
    </source>
</reference>
<feature type="region of interest" description="Disordered" evidence="1">
    <location>
        <begin position="75"/>
        <end position="98"/>
    </location>
</feature>
<name>A0A284RWL3_ARMOS</name>
<dbReference type="EMBL" id="FUEG01000019">
    <property type="protein sequence ID" value="SJL13148.1"/>
    <property type="molecule type" value="Genomic_DNA"/>
</dbReference>
<evidence type="ECO:0000313" key="3">
    <source>
        <dbReference type="Proteomes" id="UP000219338"/>
    </source>
</evidence>
<dbReference type="AlphaFoldDB" id="A0A284RWL3"/>
<gene>
    <name evidence="2" type="ORF">ARMOST_16586</name>
</gene>
<accession>A0A284RWL3</accession>
<feature type="compositionally biased region" description="Polar residues" evidence="1">
    <location>
        <begin position="80"/>
        <end position="96"/>
    </location>
</feature>
<protein>
    <submittedName>
        <fullName evidence="2">Uncharacterized protein</fullName>
    </submittedName>
</protein>
<evidence type="ECO:0000256" key="1">
    <source>
        <dbReference type="SAM" id="MobiDB-lite"/>
    </source>
</evidence>
<organism evidence="2 3">
    <name type="scientific">Armillaria ostoyae</name>
    <name type="common">Armillaria root rot fungus</name>
    <dbReference type="NCBI Taxonomy" id="47428"/>
    <lineage>
        <taxon>Eukaryota</taxon>
        <taxon>Fungi</taxon>
        <taxon>Dikarya</taxon>
        <taxon>Basidiomycota</taxon>
        <taxon>Agaricomycotina</taxon>
        <taxon>Agaricomycetes</taxon>
        <taxon>Agaricomycetidae</taxon>
        <taxon>Agaricales</taxon>
        <taxon>Marasmiineae</taxon>
        <taxon>Physalacriaceae</taxon>
        <taxon>Armillaria</taxon>
    </lineage>
</organism>
<keyword evidence="3" id="KW-1185">Reference proteome</keyword>
<proteinExistence type="predicted"/>
<dbReference type="Proteomes" id="UP000219338">
    <property type="component" value="Unassembled WGS sequence"/>
</dbReference>
<evidence type="ECO:0000313" key="2">
    <source>
        <dbReference type="EMBL" id="SJL13148.1"/>
    </source>
</evidence>
<sequence>MGLKPVPILLLVPSSHTPEPQGFNPLLIIRDSDTCSPGRRSNLRSRTIPTFDLTAPTLRYSFSDTFYASDYSSIPPPPNSVSGENPPRLSSPSGQGHHQDPANNCWFFHGWEVSMRFKDEQSSPRFRPSSSLGDSSCAVALFAYWMVSYTKLKSLGLTSIRSSLCSTNDPEIPCRHASGY</sequence>